<dbReference type="InterPro" id="IPR002182">
    <property type="entry name" value="NB-ARC"/>
</dbReference>
<dbReference type="InterPro" id="IPR011990">
    <property type="entry name" value="TPR-like_helical_dom_sf"/>
</dbReference>
<dbReference type="Gene3D" id="3.40.50.300">
    <property type="entry name" value="P-loop containing nucleotide triphosphate hydrolases"/>
    <property type="match status" value="1"/>
</dbReference>
<dbReference type="PRINTS" id="PR00364">
    <property type="entry name" value="DISEASERSIST"/>
</dbReference>
<gene>
    <name evidence="2" type="ORF">GCM10010357_24730</name>
</gene>
<evidence type="ECO:0000313" key="3">
    <source>
        <dbReference type="Proteomes" id="UP001500879"/>
    </source>
</evidence>
<dbReference type="Pfam" id="PF13424">
    <property type="entry name" value="TPR_12"/>
    <property type="match status" value="1"/>
</dbReference>
<evidence type="ECO:0000259" key="1">
    <source>
        <dbReference type="Pfam" id="PF00931"/>
    </source>
</evidence>
<dbReference type="Gene3D" id="1.25.40.10">
    <property type="entry name" value="Tetratricopeptide repeat domain"/>
    <property type="match status" value="1"/>
</dbReference>
<dbReference type="SUPFAM" id="SSF52540">
    <property type="entry name" value="P-loop containing nucleoside triphosphate hydrolases"/>
    <property type="match status" value="1"/>
</dbReference>
<accession>A0ABN0YNM6</accession>
<dbReference type="PANTHER" id="PTHR47691">
    <property type="entry name" value="REGULATOR-RELATED"/>
    <property type="match status" value="1"/>
</dbReference>
<proteinExistence type="predicted"/>
<dbReference type="EMBL" id="BAAABX010000025">
    <property type="protein sequence ID" value="GAA0402756.1"/>
    <property type="molecule type" value="Genomic_DNA"/>
</dbReference>
<keyword evidence="3" id="KW-1185">Reference proteome</keyword>
<dbReference type="Pfam" id="PF00931">
    <property type="entry name" value="NB-ARC"/>
    <property type="match status" value="1"/>
</dbReference>
<evidence type="ECO:0000313" key="2">
    <source>
        <dbReference type="EMBL" id="GAA0402756.1"/>
    </source>
</evidence>
<dbReference type="InterPro" id="IPR027417">
    <property type="entry name" value="P-loop_NTPase"/>
</dbReference>
<dbReference type="PANTHER" id="PTHR47691:SF3">
    <property type="entry name" value="HTH-TYPE TRANSCRIPTIONAL REGULATOR RV0890C-RELATED"/>
    <property type="match status" value="1"/>
</dbReference>
<protein>
    <submittedName>
        <fullName evidence="2">XRE family transcriptional regulator</fullName>
    </submittedName>
</protein>
<feature type="domain" description="NB-ARC" evidence="1">
    <location>
        <begin position="118"/>
        <end position="279"/>
    </location>
</feature>
<comment type="caution">
    <text evidence="2">The sequence shown here is derived from an EMBL/GenBank/DDBJ whole genome shotgun (WGS) entry which is preliminary data.</text>
</comment>
<name>A0ABN0YNM6_9ACTN</name>
<reference evidence="2 3" key="1">
    <citation type="journal article" date="2019" name="Int. J. Syst. Evol. Microbiol.">
        <title>The Global Catalogue of Microorganisms (GCM) 10K type strain sequencing project: providing services to taxonomists for standard genome sequencing and annotation.</title>
        <authorList>
            <consortium name="The Broad Institute Genomics Platform"/>
            <consortium name="The Broad Institute Genome Sequencing Center for Infectious Disease"/>
            <person name="Wu L."/>
            <person name="Ma J."/>
        </authorList>
    </citation>
    <scope>NUCLEOTIDE SEQUENCE [LARGE SCALE GENOMIC DNA]</scope>
    <source>
        <strain evidence="2 3">JCM 4788</strain>
    </source>
</reference>
<dbReference type="Proteomes" id="UP001500879">
    <property type="component" value="Unassembled WGS sequence"/>
</dbReference>
<dbReference type="RefSeq" id="WP_344023164.1">
    <property type="nucleotide sequence ID" value="NZ_BAAABX010000025.1"/>
</dbReference>
<dbReference type="SUPFAM" id="SSF48452">
    <property type="entry name" value="TPR-like"/>
    <property type="match status" value="1"/>
</dbReference>
<organism evidence="2 3">
    <name type="scientific">Streptomyces luteireticuli</name>
    <dbReference type="NCBI Taxonomy" id="173858"/>
    <lineage>
        <taxon>Bacteria</taxon>
        <taxon>Bacillati</taxon>
        <taxon>Actinomycetota</taxon>
        <taxon>Actinomycetes</taxon>
        <taxon>Kitasatosporales</taxon>
        <taxon>Streptomycetaceae</taxon>
        <taxon>Streptomyces</taxon>
    </lineage>
</organism>
<sequence length="775" mass="83383">MGLGAIGWEAVRTAVETAVSAALSGAAGEMGRRAVEGLVGLLRREGAEGADALPVTADDQARVAEELRARALDRPEYADALLRWMREVELLRAAPGDAPVPRMLPADKGVFTDRDDVLARLVELLEERRTGGAAVAVVCGPGGIGKSATAVHCGHRLVERFPDGQLYVRLGGGATPSDVLAELLAQLGEPAAAIPSDLTRQRGRYRELTADRRLLVLLDDARSEAQVRALVPAAAGSLVLVTSRHRLSGLAGDPGARFFVLDPLAEEDAVLLLERVVAAAGRWPVARDAAGAVAVARGCAGVPLALCGAGSLLGARRHLSWETVGSRLSGNDEGVRHDLGTDDGVRRSHDLSYRELSPEAARLYRLLAGWPWPGIGPGAAARAAGTTEGAARVLLEELAGVHLLEEVGEERYRFHDLVREHAERWAREVESPADRNRAVRRAAGWYLEFAVAADFRVMPGRWRLGRDYEGLALPAVRDRHDARDALAALRREREGVAAAVRAAESVGADELVCRLCQASWALHLRLGFHDQWIDGHRLGIEAARRLVEEGSGDPRFLGRMLVQSAFGHMGRGAWDEAGAALDEAVAAEAAAGHRRGLATAAEARGLLRLREWRWREAEECFRAAQGFWREIGPDEDGADDVPRGLALLEDHIGRALRGRGRFAEAAARLNAALAMFRALPVPDLYNEGRVYMSLGETHLGAGDAAAARVCLDDALEVMDREGAELQHADAAELRARCAEDAQERASLLRRAEELYAKGGDEVGVARVRERLAECG</sequence>